<dbReference type="KEGG" id="hcu:MUN79_01125"/>
<keyword evidence="3" id="KW-1185">Reference proteome</keyword>
<sequence>MARMQRRMSMNPDEVKRDQQLEILEARSGGTANTSFGRASGPARQYEKGNSGFTVRKFKDKRGTAQQKRGQSRRAPALTQGQAAQAQKEAPVPVFLGSLIAEQQKSPVAALRGFLHLQRPRATVRPRRC</sequence>
<dbReference type="EMBL" id="CP095046">
    <property type="protein sequence ID" value="UOQ72631.1"/>
    <property type="molecule type" value="Genomic_DNA"/>
</dbReference>
<reference evidence="2" key="1">
    <citation type="submission" date="2022-04" db="EMBL/GenBank/DDBJ databases">
        <title>Hymenobacter sp. isolated from the air.</title>
        <authorList>
            <person name="Won M."/>
            <person name="Lee C.-M."/>
            <person name="Woen H.-Y."/>
            <person name="Kwon S.-W."/>
        </authorList>
    </citation>
    <scope>NUCLEOTIDE SEQUENCE</scope>
    <source>
        <strain evidence="2">5116S-3</strain>
    </source>
</reference>
<gene>
    <name evidence="2" type="ORF">MUN79_01125</name>
</gene>
<dbReference type="RefSeq" id="WP_244675990.1">
    <property type="nucleotide sequence ID" value="NZ_CP095046.1"/>
</dbReference>
<name>A0A8T9Q892_9BACT</name>
<evidence type="ECO:0000256" key="1">
    <source>
        <dbReference type="SAM" id="MobiDB-lite"/>
    </source>
</evidence>
<dbReference type="Proteomes" id="UP000831796">
    <property type="component" value="Chromosome"/>
</dbReference>
<proteinExistence type="predicted"/>
<evidence type="ECO:0000313" key="2">
    <source>
        <dbReference type="EMBL" id="UOQ72631.1"/>
    </source>
</evidence>
<accession>A0A8T9Q892</accession>
<protein>
    <submittedName>
        <fullName evidence="2">Uncharacterized protein</fullName>
    </submittedName>
</protein>
<organism evidence="2 3">
    <name type="scientific">Hymenobacter cellulosilyticus</name>
    <dbReference type="NCBI Taxonomy" id="2932248"/>
    <lineage>
        <taxon>Bacteria</taxon>
        <taxon>Pseudomonadati</taxon>
        <taxon>Bacteroidota</taxon>
        <taxon>Cytophagia</taxon>
        <taxon>Cytophagales</taxon>
        <taxon>Hymenobacteraceae</taxon>
        <taxon>Hymenobacter</taxon>
    </lineage>
</organism>
<feature type="region of interest" description="Disordered" evidence="1">
    <location>
        <begin position="26"/>
        <end position="88"/>
    </location>
</feature>
<evidence type="ECO:0000313" key="3">
    <source>
        <dbReference type="Proteomes" id="UP000831796"/>
    </source>
</evidence>
<dbReference type="AlphaFoldDB" id="A0A8T9Q892"/>